<proteinExistence type="inferred from homology"/>
<dbReference type="Proteomes" id="UP000711488">
    <property type="component" value="Unassembled WGS sequence"/>
</dbReference>
<feature type="domain" description="Peptidase M13 N-terminal" evidence="2">
    <location>
        <begin position="38"/>
        <end position="87"/>
    </location>
</feature>
<evidence type="ECO:0000256" key="1">
    <source>
        <dbReference type="ARBA" id="ARBA00007357"/>
    </source>
</evidence>
<evidence type="ECO:0000313" key="3">
    <source>
        <dbReference type="EMBL" id="KAA0203598.1"/>
    </source>
</evidence>
<dbReference type="InterPro" id="IPR008753">
    <property type="entry name" value="Peptidase_M13_N"/>
</dbReference>
<evidence type="ECO:0000259" key="2">
    <source>
        <dbReference type="Pfam" id="PF05649"/>
    </source>
</evidence>
<dbReference type="InterPro" id="IPR042089">
    <property type="entry name" value="Peptidase_M13_dom_2"/>
</dbReference>
<dbReference type="Gene3D" id="1.10.1380.10">
    <property type="entry name" value="Neutral endopeptidase , domain2"/>
    <property type="match status" value="1"/>
</dbReference>
<dbReference type="GO" id="GO:0016485">
    <property type="term" value="P:protein processing"/>
    <property type="evidence" value="ECO:0007669"/>
    <property type="project" value="TreeGrafter"/>
</dbReference>
<organism evidence="3">
    <name type="scientific">Hyalella azteca</name>
    <name type="common">Amphipod</name>
    <dbReference type="NCBI Taxonomy" id="294128"/>
    <lineage>
        <taxon>Eukaryota</taxon>
        <taxon>Metazoa</taxon>
        <taxon>Ecdysozoa</taxon>
        <taxon>Arthropoda</taxon>
        <taxon>Crustacea</taxon>
        <taxon>Multicrustacea</taxon>
        <taxon>Malacostraca</taxon>
        <taxon>Eumalacostraca</taxon>
        <taxon>Peracarida</taxon>
        <taxon>Amphipoda</taxon>
        <taxon>Senticaudata</taxon>
        <taxon>Talitrida</taxon>
        <taxon>Talitroidea</taxon>
        <taxon>Hyalellidae</taxon>
        <taxon>Hyalella</taxon>
    </lineage>
</organism>
<name>A0A6A0HCR8_HYAAZ</name>
<dbReference type="PANTHER" id="PTHR11733">
    <property type="entry name" value="ZINC METALLOPROTEASE FAMILY M13 NEPRILYSIN-RELATED"/>
    <property type="match status" value="1"/>
</dbReference>
<dbReference type="PANTHER" id="PTHR11733:SF241">
    <property type="entry name" value="GH26575P-RELATED"/>
    <property type="match status" value="1"/>
</dbReference>
<dbReference type="GO" id="GO:0005886">
    <property type="term" value="C:plasma membrane"/>
    <property type="evidence" value="ECO:0007669"/>
    <property type="project" value="TreeGrafter"/>
</dbReference>
<dbReference type="EMBL" id="JQDR03001314">
    <property type="protein sequence ID" value="KAA0203598.1"/>
    <property type="molecule type" value="Genomic_DNA"/>
</dbReference>
<dbReference type="Gene3D" id="3.40.390.10">
    <property type="entry name" value="Collagenase (Catalytic Domain)"/>
    <property type="match status" value="1"/>
</dbReference>
<dbReference type="InterPro" id="IPR024079">
    <property type="entry name" value="MetalloPept_cat_dom_sf"/>
</dbReference>
<reference evidence="3" key="1">
    <citation type="submission" date="2014-08" db="EMBL/GenBank/DDBJ databases">
        <authorList>
            <person name="Murali S."/>
            <person name="Richards S."/>
            <person name="Bandaranaike D."/>
            <person name="Bellair M."/>
            <person name="Blankenburg K."/>
            <person name="Chao H."/>
            <person name="Dinh H."/>
            <person name="Doddapaneni H."/>
            <person name="Dugan-Rocha S."/>
            <person name="Elkadiri S."/>
            <person name="Gnanaolivu R."/>
            <person name="Hughes D."/>
            <person name="Lee S."/>
            <person name="Li M."/>
            <person name="Ming W."/>
            <person name="Munidasa M."/>
            <person name="Muniz J."/>
            <person name="Nguyen L."/>
            <person name="Osuji N."/>
            <person name="Pu L.-L."/>
            <person name="Puazo M."/>
            <person name="Skinner E."/>
            <person name="Qu C."/>
            <person name="Quiroz J."/>
            <person name="Raj R."/>
            <person name="Weissenberger G."/>
            <person name="Xin Y."/>
            <person name="Zou X."/>
            <person name="Han Y."/>
            <person name="Worley K."/>
            <person name="Muzny D."/>
            <person name="Gibbs R."/>
        </authorList>
    </citation>
    <scope>NUCLEOTIDE SEQUENCE</scope>
    <source>
        <strain evidence="3">HAZT.00-mixed</strain>
        <tissue evidence="3">Whole organism</tissue>
    </source>
</reference>
<sequence length="174" mass="19392">MYAKSIGHLSLVTRSSHNLPVVVTASSLLAAMDQTADPCDDFFQFACGAWNKKHIIPEDRSSISTFEVMNDQLDLILRVRALLQSANGQLDHMLKIECRAPASLPEVMNGLLEIIHIVARDLEWDRMVGQVIYCKPDLNLTDLLLEPMAPDEGEATLKAKKFFTSCMNTSKCNL</sequence>
<dbReference type="PROSITE" id="PS51885">
    <property type="entry name" value="NEPRILYSIN"/>
    <property type="match status" value="1"/>
</dbReference>
<dbReference type="Pfam" id="PF05649">
    <property type="entry name" value="Peptidase_M13_N"/>
    <property type="match status" value="1"/>
</dbReference>
<dbReference type="InterPro" id="IPR000718">
    <property type="entry name" value="Peptidase_M13"/>
</dbReference>
<dbReference type="GO" id="GO:0004222">
    <property type="term" value="F:metalloendopeptidase activity"/>
    <property type="evidence" value="ECO:0007669"/>
    <property type="project" value="InterPro"/>
</dbReference>
<dbReference type="SUPFAM" id="SSF55486">
    <property type="entry name" value="Metalloproteases ('zincins'), catalytic domain"/>
    <property type="match status" value="1"/>
</dbReference>
<comment type="similarity">
    <text evidence="1">Belongs to the peptidase M13 family.</text>
</comment>
<dbReference type="AlphaFoldDB" id="A0A6A0HCR8"/>
<reference evidence="3" key="3">
    <citation type="submission" date="2019-06" db="EMBL/GenBank/DDBJ databases">
        <authorList>
            <person name="Poynton C."/>
            <person name="Hasenbein S."/>
            <person name="Benoit J.B."/>
            <person name="Sepulveda M.S."/>
            <person name="Poelchau M.F."/>
            <person name="Murali S.C."/>
            <person name="Chen S."/>
            <person name="Glastad K.M."/>
            <person name="Werren J.H."/>
            <person name="Vineis J.H."/>
            <person name="Bowen J.L."/>
            <person name="Friedrich M."/>
            <person name="Jones J."/>
            <person name="Robertson H.M."/>
            <person name="Feyereisen R."/>
            <person name="Mechler-Hickson A."/>
            <person name="Mathers N."/>
            <person name="Lee C.E."/>
            <person name="Colbourne J.K."/>
            <person name="Biales A."/>
            <person name="Johnston J.S."/>
            <person name="Wellborn G.A."/>
            <person name="Rosendale A.J."/>
            <person name="Cridge A.G."/>
            <person name="Munoz-Torres M.C."/>
            <person name="Bain P.A."/>
            <person name="Manny A.R."/>
            <person name="Major K.M."/>
            <person name="Lambert F.N."/>
            <person name="Vulpe C.D."/>
            <person name="Tuck P."/>
            <person name="Blalock B.J."/>
            <person name="Lin Y.-Y."/>
            <person name="Smith M.E."/>
            <person name="Ochoa-Acuna H."/>
            <person name="Chen M.-J.M."/>
            <person name="Childers C.P."/>
            <person name="Qu J."/>
            <person name="Dugan S."/>
            <person name="Lee S.L."/>
            <person name="Chao H."/>
            <person name="Dinh H."/>
            <person name="Han Y."/>
            <person name="Doddapaneni H."/>
            <person name="Worley K.C."/>
            <person name="Muzny D.M."/>
            <person name="Gibbs R.A."/>
            <person name="Richards S."/>
        </authorList>
    </citation>
    <scope>NUCLEOTIDE SEQUENCE</scope>
    <source>
        <strain evidence="3">HAZT.00-mixed</strain>
        <tissue evidence="3">Whole organism</tissue>
    </source>
</reference>
<reference evidence="3" key="2">
    <citation type="journal article" date="2018" name="Environ. Sci. Technol.">
        <title>The Toxicogenome of Hyalella azteca: A Model for Sediment Ecotoxicology and Evolutionary Toxicology.</title>
        <authorList>
            <person name="Poynton H.C."/>
            <person name="Hasenbein S."/>
            <person name="Benoit J.B."/>
            <person name="Sepulveda M.S."/>
            <person name="Poelchau M.F."/>
            <person name="Hughes D.S.T."/>
            <person name="Murali S.C."/>
            <person name="Chen S."/>
            <person name="Glastad K.M."/>
            <person name="Goodisman M.A.D."/>
            <person name="Werren J.H."/>
            <person name="Vineis J.H."/>
            <person name="Bowen J.L."/>
            <person name="Friedrich M."/>
            <person name="Jones J."/>
            <person name="Robertson H.M."/>
            <person name="Feyereisen R."/>
            <person name="Mechler-Hickson A."/>
            <person name="Mathers N."/>
            <person name="Lee C.E."/>
            <person name="Colbourne J.K."/>
            <person name="Biales A."/>
            <person name="Johnston J.S."/>
            <person name="Wellborn G.A."/>
            <person name="Rosendale A.J."/>
            <person name="Cridge A.G."/>
            <person name="Munoz-Torres M.C."/>
            <person name="Bain P.A."/>
            <person name="Manny A.R."/>
            <person name="Major K.M."/>
            <person name="Lambert F.N."/>
            <person name="Vulpe C.D."/>
            <person name="Tuck P."/>
            <person name="Blalock B.J."/>
            <person name="Lin Y.Y."/>
            <person name="Smith M.E."/>
            <person name="Ochoa-Acuna H."/>
            <person name="Chen M.M."/>
            <person name="Childers C.P."/>
            <person name="Qu J."/>
            <person name="Dugan S."/>
            <person name="Lee S.L."/>
            <person name="Chao H."/>
            <person name="Dinh H."/>
            <person name="Han Y."/>
            <person name="Doddapaneni H."/>
            <person name="Worley K.C."/>
            <person name="Muzny D.M."/>
            <person name="Gibbs R.A."/>
            <person name="Richards S."/>
        </authorList>
    </citation>
    <scope>NUCLEOTIDE SEQUENCE</scope>
    <source>
        <strain evidence="3">HAZT.00-mixed</strain>
        <tissue evidence="3">Whole organism</tissue>
    </source>
</reference>
<gene>
    <name evidence="3" type="ORF">HAZT_HAZT002656</name>
</gene>
<accession>A0A6A0HCR8</accession>
<protein>
    <recommendedName>
        <fullName evidence="2">Peptidase M13 N-terminal domain-containing protein</fullName>
    </recommendedName>
</protein>
<comment type="caution">
    <text evidence="3">The sequence shown here is derived from an EMBL/GenBank/DDBJ whole genome shotgun (WGS) entry which is preliminary data.</text>
</comment>